<protein>
    <submittedName>
        <fullName evidence="2">FAD/NAD(P)-binding protein</fullName>
    </submittedName>
</protein>
<accession>A0ABV9RUD2</accession>
<gene>
    <name evidence="2" type="ORF">ACFPCV_05350</name>
</gene>
<sequence>MRTRTIQVCVIGLGPRGLSVLERICANATGCLPTGHDLVVHLVDPRAGEGGGVWRDSQDPELLMNTVAAQISMFVDDSVTCAGPVAPGPSLHEWARSLALVDAPPEVPDTVRREAARLGPDSYPSRSFYGHYLNWTLHRVVRTAPPVVAIHLHNDNAMDLRESEDGSQVVRLTGGATIDQLDAVVLAQGHLPTQPTRAQVVLSRFADEHTLRYLPPGNPADVSLDAIGAGEVTILRGMGLTFFDYMALLTIGRGGVFSRRADGSLTYLRSAAEPRLVTGSRRGVPYQARGENQKGATGRHRPVFLTEKVIAGLRAQADQGRPVNFRRDVWPLIDLEVRAVYYSTLVRERNCVCDAAAFLHCFTTTAAEGSARAGGDPFGTEPSAAEQRLLSSAGIADDERWDWHRVARPYGGSELRSTAEFRDWLRSYLDGDVAEARLGNVQSAPKAALDVLRDLRNEIRLVVDHGGLSGDSYRDDLQRWYMPLNAYVSIGPPAQRVEELGALIDAGVVSVMGPGLVVTQDVSTHRFVATSLMFPDVREQATTLIDARLPETDLRHTTDPLVRNLLARGESRLHRIPIRDGGSYPTGGLAVTQRPYHLVDADGSPNPRRFAFGVPTETVHWITAAGIRPGVNSVILSDADAVARASLAAALDRSVVAAAAD</sequence>
<keyword evidence="3" id="KW-1185">Reference proteome</keyword>
<dbReference type="SUPFAM" id="SSF51905">
    <property type="entry name" value="FAD/NAD(P)-binding domain"/>
    <property type="match status" value="1"/>
</dbReference>
<dbReference type="InterPro" id="IPR036188">
    <property type="entry name" value="FAD/NAD-bd_sf"/>
</dbReference>
<evidence type="ECO:0000313" key="3">
    <source>
        <dbReference type="Proteomes" id="UP001595859"/>
    </source>
</evidence>
<comment type="caution">
    <text evidence="2">The sequence shown here is derived from an EMBL/GenBank/DDBJ whole genome shotgun (WGS) entry which is preliminary data.</text>
</comment>
<reference evidence="3" key="1">
    <citation type="journal article" date="2019" name="Int. J. Syst. Evol. Microbiol.">
        <title>The Global Catalogue of Microorganisms (GCM) 10K type strain sequencing project: providing services to taxonomists for standard genome sequencing and annotation.</title>
        <authorList>
            <consortium name="The Broad Institute Genomics Platform"/>
            <consortium name="The Broad Institute Genome Sequencing Center for Infectious Disease"/>
            <person name="Wu L."/>
            <person name="Ma J."/>
        </authorList>
    </citation>
    <scope>NUCLEOTIDE SEQUENCE [LARGE SCALE GENOMIC DNA]</scope>
    <source>
        <strain evidence="3">ZS-22-S1</strain>
    </source>
</reference>
<evidence type="ECO:0000259" key="1">
    <source>
        <dbReference type="Pfam" id="PF13454"/>
    </source>
</evidence>
<evidence type="ECO:0000313" key="2">
    <source>
        <dbReference type="EMBL" id="MFC4852922.1"/>
    </source>
</evidence>
<organism evidence="2 3">
    <name type="scientific">Actinophytocola glycyrrhizae</name>
    <dbReference type="NCBI Taxonomy" id="2044873"/>
    <lineage>
        <taxon>Bacteria</taxon>
        <taxon>Bacillati</taxon>
        <taxon>Actinomycetota</taxon>
        <taxon>Actinomycetes</taxon>
        <taxon>Pseudonocardiales</taxon>
        <taxon>Pseudonocardiaceae</taxon>
    </lineage>
</organism>
<dbReference type="Pfam" id="PF13454">
    <property type="entry name" value="NAD_binding_9"/>
    <property type="match status" value="1"/>
</dbReference>
<dbReference type="Proteomes" id="UP001595859">
    <property type="component" value="Unassembled WGS sequence"/>
</dbReference>
<dbReference type="PANTHER" id="PTHR40254:SF1">
    <property type="entry name" value="BLR0577 PROTEIN"/>
    <property type="match status" value="1"/>
</dbReference>
<dbReference type="InterPro" id="IPR052189">
    <property type="entry name" value="L-asp_N-monooxygenase_NS-form"/>
</dbReference>
<dbReference type="InterPro" id="IPR038732">
    <property type="entry name" value="HpyO/CreE_NAD-binding"/>
</dbReference>
<dbReference type="EMBL" id="JBHSIS010000002">
    <property type="protein sequence ID" value="MFC4852922.1"/>
    <property type="molecule type" value="Genomic_DNA"/>
</dbReference>
<feature type="domain" description="FAD-dependent urate hydroxylase HpyO/Asp monooxygenase CreE-like FAD/NAD(P)-binding" evidence="1">
    <location>
        <begin position="10"/>
        <end position="190"/>
    </location>
</feature>
<name>A0ABV9RUD2_9PSEU</name>
<proteinExistence type="predicted"/>
<dbReference type="RefSeq" id="WP_378054872.1">
    <property type="nucleotide sequence ID" value="NZ_JBHSIS010000002.1"/>
</dbReference>
<dbReference type="PANTHER" id="PTHR40254">
    <property type="entry name" value="BLR0577 PROTEIN"/>
    <property type="match status" value="1"/>
</dbReference>